<feature type="compositionally biased region" description="Basic and acidic residues" evidence="1">
    <location>
        <begin position="1"/>
        <end position="15"/>
    </location>
</feature>
<accession>A0AB39REX9</accession>
<name>A0AB39REX9_9ACTN</name>
<evidence type="ECO:0000256" key="1">
    <source>
        <dbReference type="SAM" id="MobiDB-lite"/>
    </source>
</evidence>
<dbReference type="AlphaFoldDB" id="A0AB39REX9"/>
<protein>
    <submittedName>
        <fullName evidence="2">Uncharacterized protein</fullName>
    </submittedName>
</protein>
<reference evidence="2" key="1">
    <citation type="submission" date="2024-07" db="EMBL/GenBank/DDBJ databases">
        <authorList>
            <person name="Yu S.T."/>
        </authorList>
    </citation>
    <scope>NUCLEOTIDE SEQUENCE</scope>
    <source>
        <strain evidence="2">R41</strain>
    </source>
</reference>
<gene>
    <name evidence="2" type="ORF">AB5J53_23605</name>
</gene>
<feature type="region of interest" description="Disordered" evidence="1">
    <location>
        <begin position="1"/>
        <end position="41"/>
    </location>
</feature>
<evidence type="ECO:0000313" key="2">
    <source>
        <dbReference type="EMBL" id="XDQ54435.1"/>
    </source>
</evidence>
<organism evidence="2">
    <name type="scientific">Streptomyces sp. R41</name>
    <dbReference type="NCBI Taxonomy" id="3238632"/>
    <lineage>
        <taxon>Bacteria</taxon>
        <taxon>Bacillati</taxon>
        <taxon>Actinomycetota</taxon>
        <taxon>Actinomycetes</taxon>
        <taxon>Kitasatosporales</taxon>
        <taxon>Streptomycetaceae</taxon>
        <taxon>Streptomyces</taxon>
    </lineage>
</organism>
<dbReference type="EMBL" id="CP163443">
    <property type="protein sequence ID" value="XDQ54435.1"/>
    <property type="molecule type" value="Genomic_DNA"/>
</dbReference>
<proteinExistence type="predicted"/>
<sequence>MNESSVDRQTIHEELEGGGEPGLAAAGHHHLRPMGHAAGCS</sequence>
<dbReference type="RefSeq" id="WP_369247650.1">
    <property type="nucleotide sequence ID" value="NZ_CP163443.1"/>
</dbReference>